<dbReference type="HOGENOM" id="CLU_1155593_0_0_3"/>
<keyword evidence="1" id="KW-0472">Membrane</keyword>
<keyword evidence="1" id="KW-0812">Transmembrane</keyword>
<dbReference type="Proteomes" id="UP000001420">
    <property type="component" value="Chromosome"/>
</dbReference>
<dbReference type="STRING" id="167539.Pro_0147"/>
<sequence length="240" mass="27570">MASKRDKINNYFFRDYWLYLVIFIALLGLVSIVTVIGPIIFWGLAYWVYKKKLSYTGGAMTDAQIEDEYRIFAESQYKVAREACGIDENMLVQSPDWFWFVWDIEGNNKKYRKGKDKIFRADTRGICILNYGKDQIFSYHTAKNIRTGLEGVNDMSEYFYNDVAGFEVTQNKVMTLKTTAGDVHYYLKGGGYGGDTDTDTNTNAFSALMNTLVKESGDHSRAKTVINVTRAMLRERKSIK</sequence>
<reference evidence="2 3" key="1">
    <citation type="journal article" date="2003" name="Proc. Natl. Acad. Sci. U.S.A.">
        <title>Genome sequence of the cyanobacterium Prochlorococcus marinus SS120, a nearly minimal oxyphototrophic genome.</title>
        <authorList>
            <person name="Dufresne A."/>
            <person name="Salanoubat M."/>
            <person name="Partensky F."/>
            <person name="Artiguenave F."/>
            <person name="Axmann I.M."/>
            <person name="Barbe V."/>
            <person name="Duprat S."/>
            <person name="Galperin M.Y."/>
            <person name="Koonin E.V."/>
            <person name="Le Gall F."/>
            <person name="Makarova K.S."/>
            <person name="Ostrowski M."/>
            <person name="Oztas S."/>
            <person name="Robert C."/>
            <person name="Rogozin I.B."/>
            <person name="Scanlan D.J."/>
            <person name="Tandeau de Marsac N."/>
            <person name="Weissenbach J."/>
            <person name="Wincker P."/>
            <person name="Wolf Y.I."/>
            <person name="Hess W.R."/>
        </authorList>
    </citation>
    <scope>NUCLEOTIDE SEQUENCE [LARGE SCALE GENOMIC DNA]</scope>
    <source>
        <strain evidence="3">SARG / CCMP1375 / SS120</strain>
    </source>
</reference>
<dbReference type="KEGG" id="pma:Pro_0147"/>
<feature type="transmembrane region" description="Helical" evidence="1">
    <location>
        <begin position="16"/>
        <end position="49"/>
    </location>
</feature>
<evidence type="ECO:0000256" key="1">
    <source>
        <dbReference type="SAM" id="Phobius"/>
    </source>
</evidence>
<gene>
    <name evidence="2" type="ordered locus">Pro_0147</name>
</gene>
<dbReference type="PATRIC" id="fig|167539.5.peg.153"/>
<dbReference type="EnsemblBacteria" id="AAP99193">
    <property type="protein sequence ID" value="AAP99193"/>
    <property type="gene ID" value="Pro_0147"/>
</dbReference>
<evidence type="ECO:0000313" key="2">
    <source>
        <dbReference type="EMBL" id="AAP99193.1"/>
    </source>
</evidence>
<dbReference type="AlphaFoldDB" id="Q7VE66"/>
<proteinExistence type="predicted"/>
<protein>
    <submittedName>
        <fullName evidence="2">Uncharacterized protein</fullName>
    </submittedName>
</protein>
<dbReference type="RefSeq" id="WP_011124302.1">
    <property type="nucleotide sequence ID" value="NC_005042.1"/>
</dbReference>
<accession>Q7VE66</accession>
<evidence type="ECO:0000313" key="3">
    <source>
        <dbReference type="Proteomes" id="UP000001420"/>
    </source>
</evidence>
<dbReference type="EMBL" id="AE017126">
    <property type="protein sequence ID" value="AAP99193.1"/>
    <property type="molecule type" value="Genomic_DNA"/>
</dbReference>
<organism evidence="2 3">
    <name type="scientific">Prochlorococcus marinus (strain SARG / CCMP1375 / SS120)</name>
    <dbReference type="NCBI Taxonomy" id="167539"/>
    <lineage>
        <taxon>Bacteria</taxon>
        <taxon>Bacillati</taxon>
        <taxon>Cyanobacteriota</taxon>
        <taxon>Cyanophyceae</taxon>
        <taxon>Synechococcales</taxon>
        <taxon>Prochlorococcaceae</taxon>
        <taxon>Prochlorococcus</taxon>
    </lineage>
</organism>
<keyword evidence="1" id="KW-1133">Transmembrane helix</keyword>
<name>Q7VE66_PROMA</name>
<keyword evidence="3" id="KW-1185">Reference proteome</keyword>